<dbReference type="PROSITE" id="PS51257">
    <property type="entry name" value="PROKAR_LIPOPROTEIN"/>
    <property type="match status" value="1"/>
</dbReference>
<keyword evidence="3" id="KW-1185">Reference proteome</keyword>
<proteinExistence type="predicted"/>
<accession>A0ABP9SRT8</accession>
<feature type="signal peptide" evidence="1">
    <location>
        <begin position="1"/>
        <end position="20"/>
    </location>
</feature>
<sequence>MRLKAGICGVLLGISMLATGCAETSLGLSCAHGNCQVDLRDGSSVTLAGHQVKVLRVDSASLTLLAGGARFMLDEKTDINIGSLHLHLERLRGGVATVDVSS</sequence>
<evidence type="ECO:0000313" key="3">
    <source>
        <dbReference type="Proteomes" id="UP001501570"/>
    </source>
</evidence>
<keyword evidence="1" id="KW-0732">Signal</keyword>
<evidence type="ECO:0000256" key="1">
    <source>
        <dbReference type="SAM" id="SignalP"/>
    </source>
</evidence>
<feature type="chain" id="PRO_5047320113" description="Lipoprotein" evidence="1">
    <location>
        <begin position="21"/>
        <end position="102"/>
    </location>
</feature>
<dbReference type="Proteomes" id="UP001501570">
    <property type="component" value="Unassembled WGS sequence"/>
</dbReference>
<gene>
    <name evidence="2" type="ORF">GCM10023322_80320</name>
</gene>
<organism evidence="2 3">
    <name type="scientific">Rugosimonospora acidiphila</name>
    <dbReference type="NCBI Taxonomy" id="556531"/>
    <lineage>
        <taxon>Bacteria</taxon>
        <taxon>Bacillati</taxon>
        <taxon>Actinomycetota</taxon>
        <taxon>Actinomycetes</taxon>
        <taxon>Micromonosporales</taxon>
        <taxon>Micromonosporaceae</taxon>
        <taxon>Rugosimonospora</taxon>
    </lineage>
</organism>
<name>A0ABP9SRT8_9ACTN</name>
<evidence type="ECO:0008006" key="4">
    <source>
        <dbReference type="Google" id="ProtNLM"/>
    </source>
</evidence>
<comment type="caution">
    <text evidence="2">The sequence shown here is derived from an EMBL/GenBank/DDBJ whole genome shotgun (WGS) entry which is preliminary data.</text>
</comment>
<dbReference type="EMBL" id="BAABJQ010000047">
    <property type="protein sequence ID" value="GAA5201061.1"/>
    <property type="molecule type" value="Genomic_DNA"/>
</dbReference>
<dbReference type="RefSeq" id="WP_345638855.1">
    <property type="nucleotide sequence ID" value="NZ_BAABJQ010000047.1"/>
</dbReference>
<protein>
    <recommendedName>
        <fullName evidence="4">Lipoprotein</fullName>
    </recommendedName>
</protein>
<evidence type="ECO:0000313" key="2">
    <source>
        <dbReference type="EMBL" id="GAA5201061.1"/>
    </source>
</evidence>
<reference evidence="3" key="1">
    <citation type="journal article" date="2019" name="Int. J. Syst. Evol. Microbiol.">
        <title>The Global Catalogue of Microorganisms (GCM) 10K type strain sequencing project: providing services to taxonomists for standard genome sequencing and annotation.</title>
        <authorList>
            <consortium name="The Broad Institute Genomics Platform"/>
            <consortium name="The Broad Institute Genome Sequencing Center for Infectious Disease"/>
            <person name="Wu L."/>
            <person name="Ma J."/>
        </authorList>
    </citation>
    <scope>NUCLEOTIDE SEQUENCE [LARGE SCALE GENOMIC DNA]</scope>
    <source>
        <strain evidence="3">JCM 18304</strain>
    </source>
</reference>